<evidence type="ECO:0000256" key="5">
    <source>
        <dbReference type="ARBA" id="ARBA00022989"/>
    </source>
</evidence>
<dbReference type="InterPro" id="IPR036019">
    <property type="entry name" value="MscL_channel"/>
</dbReference>
<sequence>MGFIKEFKEFAIRGNLVDTAVAFVMGASFGKIVSAFVDGMVMPLVGMLTGGVDFSEKALVLQKGISEVKDAAGAVITPAVAEVSVKYGAFLTAVIDFVIVAFAVFMVIKAINRMKKKEEAAPAAAPEPSSTDKLLMEIRDSLKK</sequence>
<keyword evidence="6 9" id="KW-0406">Ion transport</keyword>
<organism evidence="11 12">
    <name type="scientific">Limnovirga soli</name>
    <dbReference type="NCBI Taxonomy" id="2656915"/>
    <lineage>
        <taxon>Bacteria</taxon>
        <taxon>Pseudomonadati</taxon>
        <taxon>Bacteroidota</taxon>
        <taxon>Chitinophagia</taxon>
        <taxon>Chitinophagales</taxon>
        <taxon>Chitinophagaceae</taxon>
        <taxon>Limnovirga</taxon>
    </lineage>
</organism>
<feature type="transmembrane region" description="Helical" evidence="9">
    <location>
        <begin position="87"/>
        <end position="108"/>
    </location>
</feature>
<evidence type="ECO:0000256" key="6">
    <source>
        <dbReference type="ARBA" id="ARBA00023065"/>
    </source>
</evidence>
<feature type="region of interest" description="Disordered" evidence="10">
    <location>
        <begin position="118"/>
        <end position="144"/>
    </location>
</feature>
<dbReference type="PANTHER" id="PTHR30266:SF2">
    <property type="entry name" value="LARGE-CONDUCTANCE MECHANOSENSITIVE CHANNEL"/>
    <property type="match status" value="1"/>
</dbReference>
<keyword evidence="4 9" id="KW-0812">Transmembrane</keyword>
<keyword evidence="3 9" id="KW-1003">Cell membrane</keyword>
<accession>A0A8J8FHF8</accession>
<comment type="function">
    <text evidence="9">Channel that opens in response to stretch forces in the membrane lipid bilayer. May participate in the regulation of osmotic pressure changes within the cell.</text>
</comment>
<evidence type="ECO:0000256" key="4">
    <source>
        <dbReference type="ARBA" id="ARBA00022692"/>
    </source>
</evidence>
<feature type="transmembrane region" description="Helical" evidence="9">
    <location>
        <begin position="20"/>
        <end position="37"/>
    </location>
</feature>
<dbReference type="PRINTS" id="PR01264">
    <property type="entry name" value="MECHCHANNEL"/>
</dbReference>
<evidence type="ECO:0000313" key="12">
    <source>
        <dbReference type="Proteomes" id="UP000598971"/>
    </source>
</evidence>
<dbReference type="NCBIfam" id="TIGR00220">
    <property type="entry name" value="mscL"/>
    <property type="match status" value="1"/>
</dbReference>
<dbReference type="Proteomes" id="UP000598971">
    <property type="component" value="Unassembled WGS sequence"/>
</dbReference>
<dbReference type="Pfam" id="PF01741">
    <property type="entry name" value="MscL"/>
    <property type="match status" value="1"/>
</dbReference>
<reference evidence="11" key="1">
    <citation type="submission" date="2019-10" db="EMBL/GenBank/DDBJ databases">
        <title>Draft genome sequence of Panacibacter sp. KCS-6.</title>
        <authorList>
            <person name="Yim K.J."/>
        </authorList>
    </citation>
    <scope>NUCLEOTIDE SEQUENCE</scope>
    <source>
        <strain evidence="11">KCS-6</strain>
    </source>
</reference>
<gene>
    <name evidence="9 11" type="primary">mscL</name>
    <name evidence="11" type="ORF">GD597_10815</name>
</gene>
<dbReference type="Gene3D" id="1.10.1200.120">
    <property type="entry name" value="Large-conductance mechanosensitive channel, MscL, domain 1"/>
    <property type="match status" value="1"/>
</dbReference>
<proteinExistence type="inferred from homology"/>
<comment type="caution">
    <text evidence="11">The sequence shown here is derived from an EMBL/GenBank/DDBJ whole genome shotgun (WGS) entry which is preliminary data.</text>
</comment>
<keyword evidence="12" id="KW-1185">Reference proteome</keyword>
<dbReference type="EMBL" id="WHPF01000007">
    <property type="protein sequence ID" value="NNV55951.1"/>
    <property type="molecule type" value="Genomic_DNA"/>
</dbReference>
<dbReference type="InterPro" id="IPR001185">
    <property type="entry name" value="MS_channel"/>
</dbReference>
<keyword evidence="7 9" id="KW-0472">Membrane</keyword>
<evidence type="ECO:0000256" key="1">
    <source>
        <dbReference type="ARBA" id="ARBA00004141"/>
    </source>
</evidence>
<keyword evidence="5 9" id="KW-1133">Transmembrane helix</keyword>
<evidence type="ECO:0000256" key="7">
    <source>
        <dbReference type="ARBA" id="ARBA00023136"/>
    </source>
</evidence>
<dbReference type="InterPro" id="IPR037673">
    <property type="entry name" value="MSC/AndL"/>
</dbReference>
<evidence type="ECO:0000256" key="8">
    <source>
        <dbReference type="ARBA" id="ARBA00023303"/>
    </source>
</evidence>
<dbReference type="SUPFAM" id="SSF81330">
    <property type="entry name" value="Gated mechanosensitive channel"/>
    <property type="match status" value="1"/>
</dbReference>
<protein>
    <recommendedName>
        <fullName evidence="9">Large-conductance mechanosensitive channel</fullName>
    </recommendedName>
</protein>
<name>A0A8J8FHF8_9BACT</name>
<keyword evidence="2 9" id="KW-0813">Transport</keyword>
<comment type="similarity">
    <text evidence="9">Belongs to the MscL family.</text>
</comment>
<dbReference type="PANTHER" id="PTHR30266">
    <property type="entry name" value="MECHANOSENSITIVE CHANNEL MSCL"/>
    <property type="match status" value="1"/>
</dbReference>
<dbReference type="NCBIfam" id="NF001843">
    <property type="entry name" value="PRK00567.1-4"/>
    <property type="match status" value="1"/>
</dbReference>
<evidence type="ECO:0000313" key="11">
    <source>
        <dbReference type="EMBL" id="NNV55951.1"/>
    </source>
</evidence>
<dbReference type="RefSeq" id="WP_171607895.1">
    <property type="nucleotide sequence ID" value="NZ_WHPF01000007.1"/>
</dbReference>
<dbReference type="GO" id="GO:0008381">
    <property type="term" value="F:mechanosensitive monoatomic ion channel activity"/>
    <property type="evidence" value="ECO:0007669"/>
    <property type="project" value="UniProtKB-UniRule"/>
</dbReference>
<evidence type="ECO:0000256" key="10">
    <source>
        <dbReference type="SAM" id="MobiDB-lite"/>
    </source>
</evidence>
<comment type="subcellular location">
    <subcellularLocation>
        <location evidence="9">Cell membrane</location>
        <topology evidence="9">Multi-pass membrane protein</topology>
    </subcellularLocation>
    <subcellularLocation>
        <location evidence="1">Membrane</location>
        <topology evidence="1">Multi-pass membrane protein</topology>
    </subcellularLocation>
</comment>
<keyword evidence="8 9" id="KW-0407">Ion channel</keyword>
<evidence type="ECO:0000256" key="9">
    <source>
        <dbReference type="HAMAP-Rule" id="MF_00115"/>
    </source>
</evidence>
<dbReference type="HAMAP" id="MF_00115">
    <property type="entry name" value="MscL"/>
    <property type="match status" value="1"/>
</dbReference>
<dbReference type="GO" id="GO:0005886">
    <property type="term" value="C:plasma membrane"/>
    <property type="evidence" value="ECO:0007669"/>
    <property type="project" value="UniProtKB-SubCell"/>
</dbReference>
<evidence type="ECO:0000256" key="3">
    <source>
        <dbReference type="ARBA" id="ARBA00022475"/>
    </source>
</evidence>
<comment type="subunit">
    <text evidence="9">Homopentamer.</text>
</comment>
<evidence type="ECO:0000256" key="2">
    <source>
        <dbReference type="ARBA" id="ARBA00022448"/>
    </source>
</evidence>
<feature type="compositionally biased region" description="Basic and acidic residues" evidence="10">
    <location>
        <begin position="134"/>
        <end position="144"/>
    </location>
</feature>
<dbReference type="AlphaFoldDB" id="A0A8J8FHF8"/>